<dbReference type="AlphaFoldDB" id="A0A0N8KFF6"/>
<accession>A0A0N8KFF6</accession>
<gene>
    <name evidence="2" type="ORF">HLUCCX10_11535</name>
</gene>
<comment type="caution">
    <text evidence="2">The sequence shown here is derived from an EMBL/GenBank/DDBJ whole genome shotgun (WGS) entry which is preliminary data.</text>
</comment>
<evidence type="ECO:0000256" key="1">
    <source>
        <dbReference type="SAM" id="Coils"/>
    </source>
</evidence>
<feature type="coiled-coil region" evidence="1">
    <location>
        <begin position="8"/>
        <end position="75"/>
    </location>
</feature>
<sequence>MEDQRSGISDIEKTLQEVGKKIEELIAKGTEAGGEVKEEIEKKISELRENKTTLEEELKKGKEMLEREFKEKKEEYEPRLKESKGFFLEGFRQLGLAFKSLFSKK</sequence>
<name>A0A0N8KFF6_9BACT</name>
<proteinExistence type="predicted"/>
<dbReference type="OrthoDB" id="839666at2"/>
<protein>
    <submittedName>
        <fullName evidence="2">Uncharacterized protein</fullName>
    </submittedName>
</protein>
<dbReference type="Proteomes" id="UP000050421">
    <property type="component" value="Unassembled WGS sequence"/>
</dbReference>
<keyword evidence="1" id="KW-0175">Coiled coil</keyword>
<evidence type="ECO:0000313" key="2">
    <source>
        <dbReference type="EMBL" id="KPQ14002.1"/>
    </source>
</evidence>
<dbReference type="EMBL" id="LJXT01000074">
    <property type="protein sequence ID" value="KPQ14002.1"/>
    <property type="molecule type" value="Genomic_DNA"/>
</dbReference>
<reference evidence="2 3" key="1">
    <citation type="submission" date="2015-09" db="EMBL/GenBank/DDBJ databases">
        <title>Identification and resolution of microdiversity through metagenomic sequencing of parallel consortia.</title>
        <authorList>
            <person name="Nelson W.C."/>
            <person name="Romine M.F."/>
            <person name="Lindemann S.R."/>
        </authorList>
    </citation>
    <scope>NUCLEOTIDE SEQUENCE [LARGE SCALE GENOMIC DNA]</scope>
    <source>
        <strain evidence="2">HL-49</strain>
    </source>
</reference>
<organism evidence="2 3">
    <name type="scientific">Algoriphagus marincola HL-49</name>
    <dbReference type="NCBI Taxonomy" id="1305737"/>
    <lineage>
        <taxon>Bacteria</taxon>
        <taxon>Pseudomonadati</taxon>
        <taxon>Bacteroidota</taxon>
        <taxon>Cytophagia</taxon>
        <taxon>Cytophagales</taxon>
        <taxon>Cyclobacteriaceae</taxon>
        <taxon>Algoriphagus</taxon>
    </lineage>
</organism>
<evidence type="ECO:0000313" key="3">
    <source>
        <dbReference type="Proteomes" id="UP000050421"/>
    </source>
</evidence>
<dbReference type="PATRIC" id="fig|1305737.6.peg.2921"/>